<dbReference type="EMBL" id="JABSTU010000006">
    <property type="protein sequence ID" value="KAH8028684.1"/>
    <property type="molecule type" value="Genomic_DNA"/>
</dbReference>
<feature type="compositionally biased region" description="Basic and acidic residues" evidence="2">
    <location>
        <begin position="1"/>
        <end position="33"/>
    </location>
</feature>
<dbReference type="AlphaFoldDB" id="A0A9J6E2W5"/>
<accession>A0A9J6E2W5</accession>
<feature type="compositionally biased region" description="Basic and acidic residues" evidence="2">
    <location>
        <begin position="46"/>
        <end position="61"/>
    </location>
</feature>
<proteinExistence type="predicted"/>
<dbReference type="Proteomes" id="UP000821866">
    <property type="component" value="Chromosome 4"/>
</dbReference>
<comment type="caution">
    <text evidence="3">The sequence shown here is derived from an EMBL/GenBank/DDBJ whole genome shotgun (WGS) entry which is preliminary data.</text>
</comment>
<gene>
    <name evidence="3" type="ORF">HPB51_018108</name>
</gene>
<evidence type="ECO:0000256" key="1">
    <source>
        <dbReference type="SAM" id="Coils"/>
    </source>
</evidence>
<keyword evidence="1" id="KW-0175">Coiled coil</keyword>
<sequence>MKRQWEMKLEEAREQEERRKAKEDTRTDGVQDRSRRKSKHRSRSRGHSESFPRLPPLEKPRVSHKAPQYGGDCAQEKSKSTGSQVGWVTKVSQDANREIINALKEQNRILQEQNAELCKQLDEIKAHLTSKPRQALETPQVANQPPLKKKSAKEIEIEENHGARSEALEVETK</sequence>
<protein>
    <submittedName>
        <fullName evidence="3">Uncharacterized protein</fullName>
    </submittedName>
</protein>
<name>A0A9J6E2W5_RHIMP</name>
<feature type="region of interest" description="Disordered" evidence="2">
    <location>
        <begin position="130"/>
        <end position="173"/>
    </location>
</feature>
<evidence type="ECO:0000256" key="2">
    <source>
        <dbReference type="SAM" id="MobiDB-lite"/>
    </source>
</evidence>
<feature type="compositionally biased region" description="Basic residues" evidence="2">
    <location>
        <begin position="34"/>
        <end position="45"/>
    </location>
</feature>
<evidence type="ECO:0000313" key="4">
    <source>
        <dbReference type="Proteomes" id="UP000821866"/>
    </source>
</evidence>
<reference evidence="3" key="1">
    <citation type="journal article" date="2020" name="Cell">
        <title>Large-Scale Comparative Analyses of Tick Genomes Elucidate Their Genetic Diversity and Vector Capacities.</title>
        <authorList>
            <consortium name="Tick Genome and Microbiome Consortium (TIGMIC)"/>
            <person name="Jia N."/>
            <person name="Wang J."/>
            <person name="Shi W."/>
            <person name="Du L."/>
            <person name="Sun Y."/>
            <person name="Zhan W."/>
            <person name="Jiang J.F."/>
            <person name="Wang Q."/>
            <person name="Zhang B."/>
            <person name="Ji P."/>
            <person name="Bell-Sakyi L."/>
            <person name="Cui X.M."/>
            <person name="Yuan T.T."/>
            <person name="Jiang B.G."/>
            <person name="Yang W.F."/>
            <person name="Lam T.T."/>
            <person name="Chang Q.C."/>
            <person name="Ding S.J."/>
            <person name="Wang X.J."/>
            <person name="Zhu J.G."/>
            <person name="Ruan X.D."/>
            <person name="Zhao L."/>
            <person name="Wei J.T."/>
            <person name="Ye R.Z."/>
            <person name="Que T.C."/>
            <person name="Du C.H."/>
            <person name="Zhou Y.H."/>
            <person name="Cheng J.X."/>
            <person name="Dai P.F."/>
            <person name="Guo W.B."/>
            <person name="Han X.H."/>
            <person name="Huang E.J."/>
            <person name="Li L.F."/>
            <person name="Wei W."/>
            <person name="Gao Y.C."/>
            <person name="Liu J.Z."/>
            <person name="Shao H.Z."/>
            <person name="Wang X."/>
            <person name="Wang C.C."/>
            <person name="Yang T.C."/>
            <person name="Huo Q.B."/>
            <person name="Li W."/>
            <person name="Chen H.Y."/>
            <person name="Chen S.E."/>
            <person name="Zhou L.G."/>
            <person name="Ni X.B."/>
            <person name="Tian J.H."/>
            <person name="Sheng Y."/>
            <person name="Liu T."/>
            <person name="Pan Y.S."/>
            <person name="Xia L.Y."/>
            <person name="Li J."/>
            <person name="Zhao F."/>
            <person name="Cao W.C."/>
        </authorList>
    </citation>
    <scope>NUCLEOTIDE SEQUENCE</scope>
    <source>
        <strain evidence="3">Rmic-2018</strain>
    </source>
</reference>
<reference evidence="3" key="2">
    <citation type="submission" date="2021-09" db="EMBL/GenBank/DDBJ databases">
        <authorList>
            <person name="Jia N."/>
            <person name="Wang J."/>
            <person name="Shi W."/>
            <person name="Du L."/>
            <person name="Sun Y."/>
            <person name="Zhan W."/>
            <person name="Jiang J."/>
            <person name="Wang Q."/>
            <person name="Zhang B."/>
            <person name="Ji P."/>
            <person name="Sakyi L.B."/>
            <person name="Cui X."/>
            <person name="Yuan T."/>
            <person name="Jiang B."/>
            <person name="Yang W."/>
            <person name="Lam T.T.-Y."/>
            <person name="Chang Q."/>
            <person name="Ding S."/>
            <person name="Wang X."/>
            <person name="Zhu J."/>
            <person name="Ruan X."/>
            <person name="Zhao L."/>
            <person name="Wei J."/>
            <person name="Que T."/>
            <person name="Du C."/>
            <person name="Cheng J."/>
            <person name="Dai P."/>
            <person name="Han X."/>
            <person name="Huang E."/>
            <person name="Gao Y."/>
            <person name="Liu J."/>
            <person name="Shao H."/>
            <person name="Ye R."/>
            <person name="Li L."/>
            <person name="Wei W."/>
            <person name="Wang X."/>
            <person name="Wang C."/>
            <person name="Huo Q."/>
            <person name="Li W."/>
            <person name="Guo W."/>
            <person name="Chen H."/>
            <person name="Chen S."/>
            <person name="Zhou L."/>
            <person name="Zhou L."/>
            <person name="Ni X."/>
            <person name="Tian J."/>
            <person name="Zhou Y."/>
            <person name="Sheng Y."/>
            <person name="Liu T."/>
            <person name="Pan Y."/>
            <person name="Xia L."/>
            <person name="Li J."/>
            <person name="Zhao F."/>
            <person name="Cao W."/>
        </authorList>
    </citation>
    <scope>NUCLEOTIDE SEQUENCE</scope>
    <source>
        <strain evidence="3">Rmic-2018</strain>
        <tissue evidence="3">Larvae</tissue>
    </source>
</reference>
<evidence type="ECO:0000313" key="3">
    <source>
        <dbReference type="EMBL" id="KAH8028684.1"/>
    </source>
</evidence>
<feature type="coiled-coil region" evidence="1">
    <location>
        <begin position="96"/>
        <end position="127"/>
    </location>
</feature>
<organism evidence="3 4">
    <name type="scientific">Rhipicephalus microplus</name>
    <name type="common">Cattle tick</name>
    <name type="synonym">Boophilus microplus</name>
    <dbReference type="NCBI Taxonomy" id="6941"/>
    <lineage>
        <taxon>Eukaryota</taxon>
        <taxon>Metazoa</taxon>
        <taxon>Ecdysozoa</taxon>
        <taxon>Arthropoda</taxon>
        <taxon>Chelicerata</taxon>
        <taxon>Arachnida</taxon>
        <taxon>Acari</taxon>
        <taxon>Parasitiformes</taxon>
        <taxon>Ixodida</taxon>
        <taxon>Ixodoidea</taxon>
        <taxon>Ixodidae</taxon>
        <taxon>Rhipicephalinae</taxon>
        <taxon>Rhipicephalus</taxon>
        <taxon>Boophilus</taxon>
    </lineage>
</organism>
<dbReference type="VEuPathDB" id="VectorBase:LOC119177887"/>
<keyword evidence="4" id="KW-1185">Reference proteome</keyword>
<feature type="region of interest" description="Disordered" evidence="2">
    <location>
        <begin position="1"/>
        <end position="85"/>
    </location>
</feature>
<feature type="compositionally biased region" description="Basic and acidic residues" evidence="2">
    <location>
        <begin position="152"/>
        <end position="173"/>
    </location>
</feature>